<comment type="caution">
    <text evidence="2">The sequence shown here is derived from an EMBL/GenBank/DDBJ whole genome shotgun (WGS) entry which is preliminary data.</text>
</comment>
<gene>
    <name evidence="2" type="primary">ymiC</name>
    <name evidence="2" type="ORF">Q0A17_04965</name>
</gene>
<keyword evidence="3" id="KW-1185">Reference proteome</keyword>
<evidence type="ECO:0000256" key="1">
    <source>
        <dbReference type="SAM" id="Phobius"/>
    </source>
</evidence>
<evidence type="ECO:0000313" key="2">
    <source>
        <dbReference type="EMBL" id="MDN8598772.1"/>
    </source>
</evidence>
<keyword evidence="1" id="KW-0472">Membrane</keyword>
<evidence type="ECO:0000313" key="3">
    <source>
        <dbReference type="Proteomes" id="UP001174867"/>
    </source>
</evidence>
<dbReference type="InterPro" id="IPR048209">
    <property type="entry name" value="YmiC-like"/>
</dbReference>
<keyword evidence="1" id="KW-1133">Transmembrane helix</keyword>
<dbReference type="NCBIfam" id="NF041484">
    <property type="entry name" value="membrane_YmiC"/>
    <property type="match status" value="1"/>
</dbReference>
<accession>A0ABT8PRN7</accession>
<reference evidence="2 3" key="1">
    <citation type="submission" date="2023-07" db="EMBL/GenBank/DDBJ databases">
        <title>Citrobacter selenititolerans sp. nov., isolated from seleniferous soil.</title>
        <authorList>
            <person name="Zhang S."/>
            <person name="Li K."/>
            <person name="Peng J."/>
            <person name="Wang H."/>
            <person name="Sun J."/>
            <person name="Guo Y."/>
        </authorList>
    </citation>
    <scope>NUCLEOTIDE SEQUENCE [LARGE SCALE GENOMIC DNA]</scope>
    <source>
        <strain evidence="2 3">S2-9</strain>
    </source>
</reference>
<organism evidence="2 3">
    <name type="scientific">Citrobacter enshiensis</name>
    <dbReference type="NCBI Taxonomy" id="2971264"/>
    <lineage>
        <taxon>Bacteria</taxon>
        <taxon>Pseudomonadati</taxon>
        <taxon>Pseudomonadota</taxon>
        <taxon>Gammaproteobacteria</taxon>
        <taxon>Enterobacterales</taxon>
        <taxon>Enterobacteriaceae</taxon>
        <taxon>Citrobacter</taxon>
    </lineage>
</organism>
<protein>
    <submittedName>
        <fullName evidence="2">Small membrane protein YmiC</fullName>
    </submittedName>
</protein>
<feature type="transmembrane region" description="Helical" evidence="1">
    <location>
        <begin position="6"/>
        <end position="29"/>
    </location>
</feature>
<keyword evidence="1" id="KW-0812">Transmembrane</keyword>
<dbReference type="EMBL" id="JAUJYW010000002">
    <property type="protein sequence ID" value="MDN8598772.1"/>
    <property type="molecule type" value="Genomic_DNA"/>
</dbReference>
<name>A0ABT8PRN7_9ENTR</name>
<proteinExistence type="predicted"/>
<dbReference type="RefSeq" id="WP_301697234.1">
    <property type="nucleotide sequence ID" value="NZ_JAUJYW010000002.1"/>
</dbReference>
<dbReference type="Proteomes" id="UP001174867">
    <property type="component" value="Unassembled WGS sequence"/>
</dbReference>
<sequence length="31" mass="3665">MQTVSVKYWSWLSAFFVSLLFWVSLLGLVTR</sequence>